<evidence type="ECO:0000313" key="1">
    <source>
        <dbReference type="EMBL" id="OQM39648.1"/>
    </source>
</evidence>
<dbReference type="AlphaFoldDB" id="A0A1V8NT97"/>
<sequence>MSQLAGLKATLIILLNLNNGQADIYPEPTILPLETQCFGEDYVGLMTFFMVLNFRENRCG</sequence>
<comment type="caution">
    <text evidence="1">The sequence shown here is derived from an EMBL/GenBank/DDBJ whole genome shotgun (WGS) entry which is preliminary data.</text>
</comment>
<dbReference type="EMBL" id="NAEW01000019">
    <property type="protein sequence ID" value="OQM39648.1"/>
    <property type="molecule type" value="Genomic_DNA"/>
</dbReference>
<organism evidence="1 2">
    <name type="scientific">Citrobacter braakii</name>
    <dbReference type="NCBI Taxonomy" id="57706"/>
    <lineage>
        <taxon>Bacteria</taxon>
        <taxon>Pseudomonadati</taxon>
        <taxon>Pseudomonadota</taxon>
        <taxon>Gammaproteobacteria</taxon>
        <taxon>Enterobacterales</taxon>
        <taxon>Enterobacteriaceae</taxon>
        <taxon>Citrobacter</taxon>
        <taxon>Citrobacter freundii complex</taxon>
    </lineage>
</organism>
<protein>
    <submittedName>
        <fullName evidence="1">Uncharacterized protein</fullName>
    </submittedName>
</protein>
<dbReference type="Proteomes" id="UP000192573">
    <property type="component" value="Unassembled WGS sequence"/>
</dbReference>
<evidence type="ECO:0000313" key="2">
    <source>
        <dbReference type="Proteomes" id="UP000192573"/>
    </source>
</evidence>
<gene>
    <name evidence="1" type="ORF">BZK42_23810</name>
</gene>
<accession>A0A1V8NT97</accession>
<name>A0A1V8NT97_CITBR</name>
<reference evidence="1 2" key="1">
    <citation type="submission" date="2017-03" db="EMBL/GenBank/DDBJ databases">
        <authorList>
            <person name="Afonso C.L."/>
            <person name="Miller P.J."/>
            <person name="Scott M.A."/>
            <person name="Spackman E."/>
            <person name="Goraichik I."/>
            <person name="Dimitrov K.M."/>
            <person name="Suarez D.L."/>
            <person name="Swayne D.E."/>
        </authorList>
    </citation>
    <scope>NUCLEOTIDE SEQUENCE [LARGE SCALE GENOMIC DNA]</scope>
    <source>
        <strain evidence="1 2">ATCC 51113</strain>
    </source>
</reference>
<proteinExistence type="predicted"/>